<dbReference type="InterPro" id="IPR020846">
    <property type="entry name" value="MFS_dom"/>
</dbReference>
<evidence type="ECO:0000256" key="4">
    <source>
        <dbReference type="ARBA" id="ARBA00022989"/>
    </source>
</evidence>
<dbReference type="RefSeq" id="WP_218317815.1">
    <property type="nucleotide sequence ID" value="NZ_JAGSPB010000003.1"/>
</dbReference>
<evidence type="ECO:0000256" key="6">
    <source>
        <dbReference type="SAM" id="Phobius"/>
    </source>
</evidence>
<feature type="transmembrane region" description="Helical" evidence="6">
    <location>
        <begin position="146"/>
        <end position="169"/>
    </location>
</feature>
<feature type="transmembrane region" description="Helical" evidence="6">
    <location>
        <begin position="226"/>
        <end position="251"/>
    </location>
</feature>
<dbReference type="Proteomes" id="UP000699975">
    <property type="component" value="Unassembled WGS sequence"/>
</dbReference>
<proteinExistence type="predicted"/>
<feature type="transmembrane region" description="Helical" evidence="6">
    <location>
        <begin position="114"/>
        <end position="134"/>
    </location>
</feature>
<dbReference type="EMBL" id="JAGSPB010000003">
    <property type="protein sequence ID" value="MBV7267183.1"/>
    <property type="molecule type" value="Genomic_DNA"/>
</dbReference>
<feature type="domain" description="Major facilitator superfamily (MFS) profile" evidence="7">
    <location>
        <begin position="18"/>
        <end position="405"/>
    </location>
</feature>
<dbReference type="PANTHER" id="PTHR23504:SF15">
    <property type="entry name" value="MAJOR FACILITATOR SUPERFAMILY (MFS) PROFILE DOMAIN-CONTAINING PROTEIN"/>
    <property type="match status" value="1"/>
</dbReference>
<feature type="transmembrane region" description="Helical" evidence="6">
    <location>
        <begin position="21"/>
        <end position="43"/>
    </location>
</feature>
<feature type="transmembrane region" description="Helical" evidence="6">
    <location>
        <begin position="89"/>
        <end position="108"/>
    </location>
</feature>
<evidence type="ECO:0000313" key="8">
    <source>
        <dbReference type="EMBL" id="MBV7267183.1"/>
    </source>
</evidence>
<keyword evidence="5 6" id="KW-0472">Membrane</keyword>
<feature type="transmembrane region" description="Helical" evidence="6">
    <location>
        <begin position="315"/>
        <end position="334"/>
    </location>
</feature>
<dbReference type="InterPro" id="IPR011701">
    <property type="entry name" value="MFS"/>
</dbReference>
<feature type="transmembrane region" description="Helical" evidence="6">
    <location>
        <begin position="58"/>
        <end position="77"/>
    </location>
</feature>
<protein>
    <submittedName>
        <fullName evidence="8">TCR/Tet family MFS transporter</fullName>
    </submittedName>
</protein>
<dbReference type="Pfam" id="PF07690">
    <property type="entry name" value="MFS_1"/>
    <property type="match status" value="1"/>
</dbReference>
<keyword evidence="9" id="KW-1185">Reference proteome</keyword>
<comment type="subcellular location">
    <subcellularLocation>
        <location evidence="1">Membrane</location>
        <topology evidence="1">Multi-pass membrane protein</topology>
    </subcellularLocation>
</comment>
<name>A0ABS6SQ78_9SPHN</name>
<dbReference type="PROSITE" id="PS50850">
    <property type="entry name" value="MFS"/>
    <property type="match status" value="1"/>
</dbReference>
<reference evidence="8 9" key="1">
    <citation type="submission" date="2021-04" db="EMBL/GenBank/DDBJ databases">
        <authorList>
            <person name="Pira H."/>
            <person name="Risdian C."/>
            <person name="Wink J."/>
        </authorList>
    </citation>
    <scope>NUCLEOTIDE SEQUENCE [LARGE SCALE GENOMIC DNA]</scope>
    <source>
        <strain evidence="8 9">WH131</strain>
    </source>
</reference>
<dbReference type="InterPro" id="IPR005829">
    <property type="entry name" value="Sugar_transporter_CS"/>
</dbReference>
<evidence type="ECO:0000313" key="9">
    <source>
        <dbReference type="Proteomes" id="UP000699975"/>
    </source>
</evidence>
<feature type="transmembrane region" description="Helical" evidence="6">
    <location>
        <begin position="175"/>
        <end position="195"/>
    </location>
</feature>
<keyword evidence="2" id="KW-0813">Transport</keyword>
<evidence type="ECO:0000256" key="3">
    <source>
        <dbReference type="ARBA" id="ARBA00022692"/>
    </source>
</evidence>
<evidence type="ECO:0000259" key="7">
    <source>
        <dbReference type="PROSITE" id="PS50850"/>
    </source>
</evidence>
<organism evidence="8 9">
    <name type="scientific">Erythrobacter ani</name>
    <dbReference type="NCBI Taxonomy" id="2827235"/>
    <lineage>
        <taxon>Bacteria</taxon>
        <taxon>Pseudomonadati</taxon>
        <taxon>Pseudomonadota</taxon>
        <taxon>Alphaproteobacteria</taxon>
        <taxon>Sphingomonadales</taxon>
        <taxon>Erythrobacteraceae</taxon>
        <taxon>Erythrobacter/Porphyrobacter group</taxon>
        <taxon>Erythrobacter</taxon>
    </lineage>
</organism>
<feature type="transmembrane region" description="Helical" evidence="6">
    <location>
        <begin position="383"/>
        <end position="404"/>
    </location>
</feature>
<dbReference type="PANTHER" id="PTHR23504">
    <property type="entry name" value="MAJOR FACILITATOR SUPERFAMILY DOMAIN-CONTAINING PROTEIN 10"/>
    <property type="match status" value="1"/>
</dbReference>
<sequence>MTTASPEMGAETGATKATLGFVAFIVFVDMAGVGLIIPVMPALLKNLTGESIDRTAEIGGWLIFAYAVMQFLFAPIIGGLSDRYGRRPVLLVTLFLLGIDYIIMALAPDLWWLFAGRILSGAMGASWAAANSCVADVATPEERGKYFGILGGAGASGFVIGPAVGGVLGSYGDRLPFVAAAVLCMIGVALGYLVLRETLPANKRRQFAVARANPFGTIVQMAKTPVVLAFLCIIFLMQLASQSTFSVWAYYNVLAFGWDEIEIGLSVALYGLLLAIVQGALTGVSIARFGAKATCMLGFLFAIPAYILFAFAPGSWAMIIGIVLGSFAGLTFPAMQQLMTERISDDAQGELQGAIASMVSLTSIVGPIVMTGLFGAFADDQGLFFPGAPFLLSVVILFVALAGLRWNLRRMQPA</sequence>
<keyword evidence="3 6" id="KW-0812">Transmembrane</keyword>
<comment type="caution">
    <text evidence="8">The sequence shown here is derived from an EMBL/GenBank/DDBJ whole genome shotgun (WGS) entry which is preliminary data.</text>
</comment>
<feature type="transmembrane region" description="Helical" evidence="6">
    <location>
        <begin position="289"/>
        <end position="309"/>
    </location>
</feature>
<dbReference type="CDD" id="cd17388">
    <property type="entry name" value="MFS_TetA"/>
    <property type="match status" value="1"/>
</dbReference>
<evidence type="ECO:0000256" key="5">
    <source>
        <dbReference type="ARBA" id="ARBA00023136"/>
    </source>
</evidence>
<keyword evidence="4 6" id="KW-1133">Transmembrane helix</keyword>
<evidence type="ECO:0000256" key="1">
    <source>
        <dbReference type="ARBA" id="ARBA00004141"/>
    </source>
</evidence>
<feature type="transmembrane region" description="Helical" evidence="6">
    <location>
        <begin position="355"/>
        <end position="377"/>
    </location>
</feature>
<gene>
    <name evidence="8" type="ORF">KCG45_13405</name>
</gene>
<dbReference type="PROSITE" id="PS00216">
    <property type="entry name" value="SUGAR_TRANSPORT_1"/>
    <property type="match status" value="1"/>
</dbReference>
<accession>A0ABS6SQ78</accession>
<evidence type="ECO:0000256" key="2">
    <source>
        <dbReference type="ARBA" id="ARBA00022448"/>
    </source>
</evidence>
<feature type="transmembrane region" description="Helical" evidence="6">
    <location>
        <begin position="263"/>
        <end position="282"/>
    </location>
</feature>